<evidence type="ECO:0000313" key="3">
    <source>
        <dbReference type="Proteomes" id="UP001306508"/>
    </source>
</evidence>
<dbReference type="GO" id="GO:0000398">
    <property type="term" value="P:mRNA splicing, via spliceosome"/>
    <property type="evidence" value="ECO:0007669"/>
    <property type="project" value="TreeGrafter"/>
</dbReference>
<dbReference type="InterPro" id="IPR007708">
    <property type="entry name" value="DBR1_C"/>
</dbReference>
<dbReference type="SMART" id="SM01124">
    <property type="entry name" value="DBR1"/>
    <property type="match status" value="1"/>
</dbReference>
<keyword evidence="3" id="KW-1185">Reference proteome</keyword>
<dbReference type="PANTHER" id="PTHR12849:SF0">
    <property type="entry name" value="LARIAT DEBRANCHING ENZYME"/>
    <property type="match status" value="1"/>
</dbReference>
<dbReference type="SUPFAM" id="SSF56300">
    <property type="entry name" value="Metallo-dependent phosphatases"/>
    <property type="match status" value="1"/>
</dbReference>
<dbReference type="Proteomes" id="UP001306508">
    <property type="component" value="Unassembled WGS sequence"/>
</dbReference>
<organism evidence="2 3">
    <name type="scientific">Arxiozyma heterogenica</name>
    <dbReference type="NCBI Taxonomy" id="278026"/>
    <lineage>
        <taxon>Eukaryota</taxon>
        <taxon>Fungi</taxon>
        <taxon>Dikarya</taxon>
        <taxon>Ascomycota</taxon>
        <taxon>Saccharomycotina</taxon>
        <taxon>Saccharomycetes</taxon>
        <taxon>Saccharomycetales</taxon>
        <taxon>Saccharomycetaceae</taxon>
        <taxon>Arxiozyma</taxon>
    </lineage>
</organism>
<dbReference type="InterPro" id="IPR029052">
    <property type="entry name" value="Metallo-depent_PP-like"/>
</dbReference>
<dbReference type="AlphaFoldDB" id="A0AAN7W4U4"/>
<dbReference type="Pfam" id="PF00149">
    <property type="entry name" value="Metallophos"/>
    <property type="match status" value="1"/>
</dbReference>
<dbReference type="EMBL" id="JAWIZZ010000037">
    <property type="protein sequence ID" value="KAK5781249.1"/>
    <property type="molecule type" value="Genomic_DNA"/>
</dbReference>
<feature type="domain" description="Lariat debranching enzyme C-terminal" evidence="1">
    <location>
        <begin position="291"/>
        <end position="415"/>
    </location>
</feature>
<reference evidence="3" key="1">
    <citation type="submission" date="2023-07" db="EMBL/GenBank/DDBJ databases">
        <title>A draft genome of Kazachstania heterogenica Y-27499.</title>
        <authorList>
            <person name="Donic C."/>
            <person name="Kralova J.S."/>
            <person name="Fidel L."/>
            <person name="Ben-Dor S."/>
            <person name="Jung S."/>
        </authorList>
    </citation>
    <scope>NUCLEOTIDE SEQUENCE [LARGE SCALE GENOMIC DNA]</scope>
    <source>
        <strain evidence="3">Y27499</strain>
    </source>
</reference>
<gene>
    <name evidence="2" type="ORF">RI543_001293</name>
</gene>
<dbReference type="InterPro" id="IPR004843">
    <property type="entry name" value="Calcineurin-like_PHP"/>
</dbReference>
<proteinExistence type="predicted"/>
<dbReference type="GO" id="GO:0008419">
    <property type="term" value="F:RNA lariat debranching enzyme activity"/>
    <property type="evidence" value="ECO:0007669"/>
    <property type="project" value="TreeGrafter"/>
</dbReference>
<accession>A0AAN7W4U4</accession>
<dbReference type="GO" id="GO:0005634">
    <property type="term" value="C:nucleus"/>
    <property type="evidence" value="ECO:0007669"/>
    <property type="project" value="TreeGrafter"/>
</dbReference>
<dbReference type="Pfam" id="PF05011">
    <property type="entry name" value="DBR1"/>
    <property type="match status" value="1"/>
</dbReference>
<name>A0AAN7W4U4_9SACH</name>
<evidence type="ECO:0000259" key="1">
    <source>
        <dbReference type="SMART" id="SM01124"/>
    </source>
</evidence>
<evidence type="ECO:0000313" key="2">
    <source>
        <dbReference type="EMBL" id="KAK5781249.1"/>
    </source>
</evidence>
<sequence length="418" mass="49339">MTKIRIAVQGCCHGELDTVFQKVRQLHSLKPLDLLIILGDFQSIRTKEDMNYISVPLKYRKMGDFHKYYFNDTCKVPVPVIFISGNHESMKHLMELPYGGYVAPNMYYLGYSNVIWFKGVRIASISGIFKDWVFETPRLSWKDVELRQLNNGIGHPKLNIKTLYCVKRIDVLPFYLLNNERGIDIMISHDWPNEIVYHGDIQRLLKYKPYFRKDINNHQLGSPVNWDLLCRLKPKWWLSAHLHVKYRATVQHELQEKNSLSTKKNENEIDLELSDEDENFDKTQSENLIRCNCQTSVTNFLALDKCAPRRQWIDVIEVEQDKMHISSQEPTNGDMLNLYWDEEFIKALKYVQTNKSSLKELTNNIIKKDSYSLLSETNVLHTYGKYEANLYKVPTYTKGIQRREQEQTNYFEKNFLNQ</sequence>
<protein>
    <recommendedName>
        <fullName evidence="1">Lariat debranching enzyme C-terminal domain-containing protein</fullName>
    </recommendedName>
</protein>
<comment type="caution">
    <text evidence="2">The sequence shown here is derived from an EMBL/GenBank/DDBJ whole genome shotgun (WGS) entry which is preliminary data.</text>
</comment>
<dbReference type="PANTHER" id="PTHR12849">
    <property type="entry name" value="RNA LARIAT DEBRANCHING ENZYME"/>
    <property type="match status" value="1"/>
</dbReference>